<dbReference type="AlphaFoldDB" id="A0A147DNK9"/>
<evidence type="ECO:0000256" key="1">
    <source>
        <dbReference type="SAM" id="MobiDB-lite"/>
    </source>
</evidence>
<evidence type="ECO:0000313" key="2">
    <source>
        <dbReference type="EMBL" id="KTR51013.1"/>
    </source>
</evidence>
<protein>
    <submittedName>
        <fullName evidence="2">Uncharacterized protein</fullName>
    </submittedName>
</protein>
<organism evidence="2 3">
    <name type="scientific">Curtobacterium oceanosedimentum</name>
    <dbReference type="NCBI Taxonomy" id="465820"/>
    <lineage>
        <taxon>Bacteria</taxon>
        <taxon>Bacillati</taxon>
        <taxon>Actinomycetota</taxon>
        <taxon>Actinomycetes</taxon>
        <taxon>Micrococcales</taxon>
        <taxon>Microbacteriaceae</taxon>
        <taxon>Curtobacterium</taxon>
    </lineage>
</organism>
<evidence type="ECO:0000313" key="3">
    <source>
        <dbReference type="Proteomes" id="UP000072763"/>
    </source>
</evidence>
<name>A0A147DNK9_9MICO</name>
<dbReference type="Proteomes" id="UP000072763">
    <property type="component" value="Unassembled WGS sequence"/>
</dbReference>
<dbReference type="EMBL" id="LDRC01000063">
    <property type="protein sequence ID" value="KTR51013.1"/>
    <property type="molecule type" value="Genomic_DNA"/>
</dbReference>
<dbReference type="OrthoDB" id="5024068at2"/>
<accession>A0A147DNK9</accession>
<sequence>METTAASRRWCGARDPVAFSRWVADRAAGVGPHLAPVIRVGRCPQGHLAAEVLHAATRSLEDTLDVLGVPTEGVAVTLTVPLLELAARARSGAVELGVVALGAVGVDETGAILVADRPPGAVDACADGLPAAPGAESGAEPGPSSRAQAGPSTRVQAGPSTREQAGPSTRVQAGPPHPRDLDGARQLVTAARMVWDRVDSRSEARRTLDPALDAARDGDADTVAGALDLVVGAAPPRPVRWSTPGPTFPDEEPAGTGAPAHDQIGPDGVVGMLIRAVLDVLERGVPAGHRRRVPVRHVVVGAVVTGGLVTAATHLR</sequence>
<reference evidence="2 3" key="1">
    <citation type="journal article" date="2016" name="Front. Microbiol.">
        <title>Genomic Resource of Rice Seed Associated Bacteria.</title>
        <authorList>
            <person name="Midha S."/>
            <person name="Bansal K."/>
            <person name="Sharma S."/>
            <person name="Kumar N."/>
            <person name="Patil P.P."/>
            <person name="Chaudhry V."/>
            <person name="Patil P.B."/>
        </authorList>
    </citation>
    <scope>NUCLEOTIDE SEQUENCE [LARGE SCALE GENOMIC DNA]</scope>
    <source>
        <strain evidence="2 3">NS359</strain>
    </source>
</reference>
<dbReference type="PATRIC" id="fig|465820.4.peg.2697"/>
<feature type="compositionally biased region" description="Low complexity" evidence="1">
    <location>
        <begin position="130"/>
        <end position="145"/>
    </location>
</feature>
<feature type="region of interest" description="Disordered" evidence="1">
    <location>
        <begin position="125"/>
        <end position="182"/>
    </location>
</feature>
<comment type="caution">
    <text evidence="2">The sequence shown here is derived from an EMBL/GenBank/DDBJ whole genome shotgun (WGS) entry which is preliminary data.</text>
</comment>
<proteinExistence type="predicted"/>
<feature type="compositionally biased region" description="Polar residues" evidence="1">
    <location>
        <begin position="146"/>
        <end position="171"/>
    </location>
</feature>
<gene>
    <name evidence="2" type="ORF">NS359_12230</name>
</gene>
<dbReference type="RefSeq" id="WP_058750268.1">
    <property type="nucleotide sequence ID" value="NZ_LDRC01000063.1"/>
</dbReference>